<dbReference type="InterPro" id="IPR036291">
    <property type="entry name" value="NAD(P)-bd_dom_sf"/>
</dbReference>
<dbReference type="RefSeq" id="XP_006818685.1">
    <property type="nucleotide sequence ID" value="XM_006818622.1"/>
</dbReference>
<dbReference type="PANTHER" id="PTHR42879:SF2">
    <property type="entry name" value="3-OXOACYL-[ACYL-CARRIER-PROTEIN] REDUCTASE FABG"/>
    <property type="match status" value="1"/>
</dbReference>
<name>A0ABM0MF94_SACKO</name>
<dbReference type="Pfam" id="PF18701">
    <property type="entry name" value="DUF5641"/>
    <property type="match status" value="1"/>
</dbReference>
<comment type="catalytic activity">
    <reaction evidence="3">
        <text>a (3R)-hydroxyacyl-[ACP] + NADP(+) = a 3-oxoacyl-[ACP] + NADPH + H(+)</text>
        <dbReference type="Rhea" id="RHEA:17397"/>
        <dbReference type="Rhea" id="RHEA-COMP:9916"/>
        <dbReference type="Rhea" id="RHEA-COMP:9945"/>
        <dbReference type="ChEBI" id="CHEBI:15378"/>
        <dbReference type="ChEBI" id="CHEBI:57783"/>
        <dbReference type="ChEBI" id="CHEBI:58349"/>
        <dbReference type="ChEBI" id="CHEBI:78776"/>
        <dbReference type="ChEBI" id="CHEBI:78827"/>
        <dbReference type="EC" id="1.1.1.100"/>
    </reaction>
</comment>
<dbReference type="InterPro" id="IPR003560">
    <property type="entry name" value="DHB_DH"/>
</dbReference>
<dbReference type="SUPFAM" id="SSF51735">
    <property type="entry name" value="NAD(P)-binding Rossmann-fold domains"/>
    <property type="match status" value="2"/>
</dbReference>
<evidence type="ECO:0000256" key="1">
    <source>
        <dbReference type="ARBA" id="ARBA00006484"/>
    </source>
</evidence>
<dbReference type="InterPro" id="IPR040676">
    <property type="entry name" value="DUF5641"/>
</dbReference>
<evidence type="ECO:0000256" key="3">
    <source>
        <dbReference type="ARBA" id="ARBA00048508"/>
    </source>
</evidence>
<dbReference type="InterPro" id="IPR050259">
    <property type="entry name" value="SDR"/>
</dbReference>
<dbReference type="Gene3D" id="3.30.420.10">
    <property type="entry name" value="Ribonuclease H-like superfamily/Ribonuclease H"/>
    <property type="match status" value="1"/>
</dbReference>
<feature type="non-terminal residue" evidence="6">
    <location>
        <position position="379"/>
    </location>
</feature>
<dbReference type="Gene3D" id="3.40.50.720">
    <property type="entry name" value="NAD(P)-binding Rossmann-like Domain"/>
    <property type="match status" value="2"/>
</dbReference>
<protein>
    <recommendedName>
        <fullName evidence="2">3-oxoacyl-[acyl-carrier-protein] reductase</fullName>
        <ecNumber evidence="2">1.1.1.100</ecNumber>
    </recommendedName>
</protein>
<dbReference type="InterPro" id="IPR036397">
    <property type="entry name" value="RNaseH_sf"/>
</dbReference>
<dbReference type="EC" id="1.1.1.100" evidence="2"/>
<organism evidence="5 6">
    <name type="scientific">Saccoglossus kowalevskii</name>
    <name type="common">Acorn worm</name>
    <dbReference type="NCBI Taxonomy" id="10224"/>
    <lineage>
        <taxon>Eukaryota</taxon>
        <taxon>Metazoa</taxon>
        <taxon>Hemichordata</taxon>
        <taxon>Enteropneusta</taxon>
        <taxon>Harrimaniidae</taxon>
        <taxon>Saccoglossus</taxon>
    </lineage>
</organism>
<dbReference type="Pfam" id="PF00106">
    <property type="entry name" value="adh_short"/>
    <property type="match status" value="1"/>
</dbReference>
<dbReference type="PANTHER" id="PTHR42879">
    <property type="entry name" value="3-OXOACYL-(ACYL-CARRIER-PROTEIN) REDUCTASE"/>
    <property type="match status" value="1"/>
</dbReference>
<comment type="similarity">
    <text evidence="1">Belongs to the short-chain dehydrogenases/reductases (SDR) family.</text>
</comment>
<dbReference type="Proteomes" id="UP000694865">
    <property type="component" value="Unplaced"/>
</dbReference>
<feature type="domain" description="DUF5641" evidence="4">
    <location>
        <begin position="257"/>
        <end position="345"/>
    </location>
</feature>
<evidence type="ECO:0000256" key="2">
    <source>
        <dbReference type="ARBA" id="ARBA00012948"/>
    </source>
</evidence>
<proteinExistence type="inferred from homology"/>
<dbReference type="GeneID" id="102801489"/>
<keyword evidence="5" id="KW-1185">Reference proteome</keyword>
<dbReference type="PRINTS" id="PR01397">
    <property type="entry name" value="DHBDHDRGNASE"/>
</dbReference>
<accession>A0ABM0MF94</accession>
<evidence type="ECO:0000259" key="4">
    <source>
        <dbReference type="Pfam" id="PF18701"/>
    </source>
</evidence>
<evidence type="ECO:0000313" key="5">
    <source>
        <dbReference type="Proteomes" id="UP000694865"/>
    </source>
</evidence>
<gene>
    <name evidence="6" type="primary">LOC102801489</name>
</gene>
<evidence type="ECO:0000313" key="6">
    <source>
        <dbReference type="RefSeq" id="XP_006818685.1"/>
    </source>
</evidence>
<sequence length="379" mass="42850">MAVQEGKRVALITGSTSVDGIGYGIAKALAQVGYDIILQGRRSVADIEPMREEIESSFKVTCHYLKADLLQRAEIESLCSNIRTIYPDGIDVLVNNACLYGLAAIEEYPVDNWDDVLKVNVTAPFDLIRLTLGAMKKKVTRYLTIKRMQWKFIPKRAPLYGGFWERLVGITKPAIKKVLQRSFVTCDELSTIVAEIEAVLNNRPITYVSGNADDLIALTPSHLINGRPITMLPSQPVDPDELQDPTFGDNQTEIQRRYLRLSELIQQFWRRWISEYLPALRERHMLTGKSTNTVKIGDIVLVHHDNQKRLHWNMAKVERLNYGRDGLVRSVDIKTPHGRTNRPISWGRIINISSILSKTTSPNLSAYVCSKHALDGLTK</sequence>
<reference evidence="6" key="1">
    <citation type="submission" date="2025-08" db="UniProtKB">
        <authorList>
            <consortium name="RefSeq"/>
        </authorList>
    </citation>
    <scope>IDENTIFICATION</scope>
    <source>
        <tissue evidence="6">Testes</tissue>
    </source>
</reference>
<dbReference type="InterPro" id="IPR002347">
    <property type="entry name" value="SDR_fam"/>
</dbReference>